<name>A0A645FQN7_9ZZZZ</name>
<dbReference type="GO" id="GO:0045259">
    <property type="term" value="C:proton-transporting ATP synthase complex"/>
    <property type="evidence" value="ECO:0007669"/>
    <property type="project" value="UniProtKB-KW"/>
</dbReference>
<comment type="similarity">
    <text evidence="2">Belongs to the ATPase alpha/beta chains family.</text>
</comment>
<dbReference type="SUPFAM" id="SSF47917">
    <property type="entry name" value="C-terminal domain of alpha and beta subunits of F1 ATP synthase"/>
    <property type="match status" value="1"/>
</dbReference>
<dbReference type="CDD" id="cd18110">
    <property type="entry name" value="ATP-synt_F1_beta_C"/>
    <property type="match status" value="1"/>
</dbReference>
<dbReference type="PANTHER" id="PTHR15184">
    <property type="entry name" value="ATP SYNTHASE"/>
    <property type="match status" value="1"/>
</dbReference>
<dbReference type="InterPro" id="IPR024034">
    <property type="entry name" value="ATPase_F1/V1_b/a_C"/>
</dbReference>
<keyword evidence="6" id="KW-0406">Ion transport</keyword>
<proteinExistence type="inferred from homology"/>
<dbReference type="InterPro" id="IPR050053">
    <property type="entry name" value="ATPase_alpha/beta_chains"/>
</dbReference>
<dbReference type="PANTHER" id="PTHR15184:SF71">
    <property type="entry name" value="ATP SYNTHASE SUBUNIT BETA, MITOCHONDRIAL"/>
    <property type="match status" value="1"/>
</dbReference>
<reference evidence="11" key="1">
    <citation type="submission" date="2019-08" db="EMBL/GenBank/DDBJ databases">
        <authorList>
            <person name="Kucharzyk K."/>
            <person name="Murdoch R.W."/>
            <person name="Higgins S."/>
            <person name="Loffler F."/>
        </authorList>
    </citation>
    <scope>NUCLEOTIDE SEQUENCE</scope>
</reference>
<keyword evidence="5" id="KW-0067">ATP-binding</keyword>
<evidence type="ECO:0000256" key="9">
    <source>
        <dbReference type="ARBA" id="ARBA00023310"/>
    </source>
</evidence>
<evidence type="ECO:0000256" key="2">
    <source>
        <dbReference type="ARBA" id="ARBA00008936"/>
    </source>
</evidence>
<dbReference type="GO" id="GO:0005524">
    <property type="term" value="F:ATP binding"/>
    <property type="evidence" value="ECO:0007669"/>
    <property type="project" value="UniProtKB-KW"/>
</dbReference>
<keyword evidence="9" id="KW-0066">ATP synthesis</keyword>
<evidence type="ECO:0000256" key="6">
    <source>
        <dbReference type="ARBA" id="ARBA00023065"/>
    </source>
</evidence>
<evidence type="ECO:0000256" key="3">
    <source>
        <dbReference type="ARBA" id="ARBA00022448"/>
    </source>
</evidence>
<protein>
    <submittedName>
        <fullName evidence="11">ATP synthase subunit beta</fullName>
    </submittedName>
</protein>
<evidence type="ECO:0000256" key="8">
    <source>
        <dbReference type="ARBA" id="ARBA00023196"/>
    </source>
</evidence>
<accession>A0A645FQN7</accession>
<feature type="domain" description="ATP synthase A/B type C-terminal" evidence="10">
    <location>
        <begin position="1"/>
        <end position="56"/>
    </location>
</feature>
<dbReference type="EMBL" id="VSSQ01062536">
    <property type="protein sequence ID" value="MPN15699.1"/>
    <property type="molecule type" value="Genomic_DNA"/>
</dbReference>
<evidence type="ECO:0000313" key="11">
    <source>
        <dbReference type="EMBL" id="MPN15699.1"/>
    </source>
</evidence>
<dbReference type="GO" id="GO:0046933">
    <property type="term" value="F:proton-transporting ATP synthase activity, rotational mechanism"/>
    <property type="evidence" value="ECO:0007669"/>
    <property type="project" value="TreeGrafter"/>
</dbReference>
<keyword evidence="3" id="KW-0813">Transport</keyword>
<comment type="subcellular location">
    <subcellularLocation>
        <location evidence="1">Membrane</location>
    </subcellularLocation>
</comment>
<organism evidence="11">
    <name type="scientific">bioreactor metagenome</name>
    <dbReference type="NCBI Taxonomy" id="1076179"/>
    <lineage>
        <taxon>unclassified sequences</taxon>
        <taxon>metagenomes</taxon>
        <taxon>ecological metagenomes</taxon>
    </lineage>
</organism>
<keyword evidence="4" id="KW-0547">Nucleotide-binding</keyword>
<evidence type="ECO:0000256" key="1">
    <source>
        <dbReference type="ARBA" id="ARBA00004370"/>
    </source>
</evidence>
<dbReference type="InterPro" id="IPR055190">
    <property type="entry name" value="ATP-synt_VA_C"/>
</dbReference>
<evidence type="ECO:0000256" key="4">
    <source>
        <dbReference type="ARBA" id="ARBA00022741"/>
    </source>
</evidence>
<evidence type="ECO:0000256" key="5">
    <source>
        <dbReference type="ARBA" id="ARBA00022840"/>
    </source>
</evidence>
<dbReference type="Gene3D" id="1.10.1140.10">
    <property type="entry name" value="Bovine Mitochondrial F1-atpase, Atp Synthase Beta Chain, Chain D, domain 3"/>
    <property type="match status" value="1"/>
</dbReference>
<comment type="caution">
    <text evidence="11">The sequence shown here is derived from an EMBL/GenBank/DDBJ whole genome shotgun (WGS) entry which is preliminary data.</text>
</comment>
<keyword evidence="7" id="KW-0472">Membrane</keyword>
<dbReference type="Pfam" id="PF22919">
    <property type="entry name" value="ATP-synt_VA_C"/>
    <property type="match status" value="1"/>
</dbReference>
<keyword evidence="8" id="KW-0139">CF(1)</keyword>
<gene>
    <name evidence="11" type="primary">atpD_61</name>
    <name evidence="11" type="ORF">SDC9_163033</name>
</gene>
<evidence type="ECO:0000256" key="7">
    <source>
        <dbReference type="ARBA" id="ARBA00023136"/>
    </source>
</evidence>
<sequence>MQETLQRYHELQDIIAILGMDELSDDDRQTVYRARKIQNFLSQPMHVAEVYSGQPGCSVALLDTIASFEEIVDGKVDDIPESLFLLAGGIAEVRARYAEMKHSEQA</sequence>
<dbReference type="AlphaFoldDB" id="A0A645FQN7"/>
<evidence type="ECO:0000259" key="10">
    <source>
        <dbReference type="Pfam" id="PF22919"/>
    </source>
</evidence>